<evidence type="ECO:0000313" key="1">
    <source>
        <dbReference type="EMBL" id="JAE35405.1"/>
    </source>
</evidence>
<protein>
    <submittedName>
        <fullName evidence="1">Uncharacterized protein</fullName>
    </submittedName>
</protein>
<organism evidence="1">
    <name type="scientific">Arundo donax</name>
    <name type="common">Giant reed</name>
    <name type="synonym">Donax arundinaceus</name>
    <dbReference type="NCBI Taxonomy" id="35708"/>
    <lineage>
        <taxon>Eukaryota</taxon>
        <taxon>Viridiplantae</taxon>
        <taxon>Streptophyta</taxon>
        <taxon>Embryophyta</taxon>
        <taxon>Tracheophyta</taxon>
        <taxon>Spermatophyta</taxon>
        <taxon>Magnoliopsida</taxon>
        <taxon>Liliopsida</taxon>
        <taxon>Poales</taxon>
        <taxon>Poaceae</taxon>
        <taxon>PACMAD clade</taxon>
        <taxon>Arundinoideae</taxon>
        <taxon>Arundineae</taxon>
        <taxon>Arundo</taxon>
    </lineage>
</organism>
<proteinExistence type="predicted"/>
<dbReference type="AlphaFoldDB" id="A0A0A9HDY7"/>
<reference evidence="1" key="1">
    <citation type="submission" date="2014-09" db="EMBL/GenBank/DDBJ databases">
        <authorList>
            <person name="Magalhaes I.L.F."/>
            <person name="Oliveira U."/>
            <person name="Santos F.R."/>
            <person name="Vidigal T.H.D.A."/>
            <person name="Brescovit A.D."/>
            <person name="Santos A.J."/>
        </authorList>
    </citation>
    <scope>NUCLEOTIDE SEQUENCE</scope>
    <source>
        <tissue evidence="1">Shoot tissue taken approximately 20 cm above the soil surface</tissue>
    </source>
</reference>
<reference evidence="1" key="2">
    <citation type="journal article" date="2015" name="Data Brief">
        <title>Shoot transcriptome of the giant reed, Arundo donax.</title>
        <authorList>
            <person name="Barrero R.A."/>
            <person name="Guerrero F.D."/>
            <person name="Moolhuijzen P."/>
            <person name="Goolsby J.A."/>
            <person name="Tidwell J."/>
            <person name="Bellgard S.E."/>
            <person name="Bellgard M.I."/>
        </authorList>
    </citation>
    <scope>NUCLEOTIDE SEQUENCE</scope>
    <source>
        <tissue evidence="1">Shoot tissue taken approximately 20 cm above the soil surface</tissue>
    </source>
</reference>
<dbReference type="EMBL" id="GBRH01162491">
    <property type="protein sequence ID" value="JAE35405.1"/>
    <property type="molecule type" value="Transcribed_RNA"/>
</dbReference>
<accession>A0A0A9HDY7</accession>
<sequence length="50" mass="6179">MRKEEVWRCAMLSREQSDGWELRTTWTYGLAENEQYWYTQTIIIVDIHKL</sequence>
<name>A0A0A9HDY7_ARUDO</name>